<protein>
    <recommendedName>
        <fullName evidence="3 9">Flagellar biosynthetic protein FliR</fullName>
    </recommendedName>
</protein>
<keyword evidence="11" id="KW-0969">Cilium</keyword>
<evidence type="ECO:0000256" key="8">
    <source>
        <dbReference type="ARBA" id="ARBA00023143"/>
    </source>
</evidence>
<evidence type="ECO:0000256" key="6">
    <source>
        <dbReference type="ARBA" id="ARBA00022989"/>
    </source>
</evidence>
<dbReference type="PANTHER" id="PTHR30065">
    <property type="entry name" value="FLAGELLAR BIOSYNTHETIC PROTEIN FLIR"/>
    <property type="match status" value="1"/>
</dbReference>
<keyword evidence="7 10" id="KW-0472">Membrane</keyword>
<evidence type="ECO:0000256" key="5">
    <source>
        <dbReference type="ARBA" id="ARBA00022692"/>
    </source>
</evidence>
<evidence type="ECO:0000256" key="9">
    <source>
        <dbReference type="NCBIfam" id="TIGR01400"/>
    </source>
</evidence>
<feature type="transmembrane region" description="Helical" evidence="10">
    <location>
        <begin position="191"/>
        <end position="209"/>
    </location>
</feature>
<evidence type="ECO:0000256" key="1">
    <source>
        <dbReference type="ARBA" id="ARBA00002578"/>
    </source>
</evidence>
<evidence type="ECO:0000256" key="10">
    <source>
        <dbReference type="RuleBase" id="RU362071"/>
    </source>
</evidence>
<feature type="transmembrane region" description="Helical" evidence="10">
    <location>
        <begin position="91"/>
        <end position="109"/>
    </location>
</feature>
<organism evidence="11">
    <name type="scientific">Sphingomonas psychrotolerans</name>
    <dbReference type="NCBI Taxonomy" id="1327635"/>
    <lineage>
        <taxon>Bacteria</taxon>
        <taxon>Pseudomonadati</taxon>
        <taxon>Pseudomonadota</taxon>
        <taxon>Alphaproteobacteria</taxon>
        <taxon>Sphingomonadales</taxon>
        <taxon>Sphingomonadaceae</taxon>
        <taxon>Sphingomonas</taxon>
    </lineage>
</organism>
<proteinExistence type="inferred from homology"/>
<comment type="similarity">
    <text evidence="2 10">Belongs to the FliR/MopE/SpaR family.</text>
</comment>
<keyword evidence="8 10" id="KW-0975">Bacterial flagellum</keyword>
<sequence>MIALPPDLELTVSAFFIVFARVGAVLMLLPVFGEDSIPGRIRLMIAFAMSAALYGALGEPARVALQNGAVLPAVIVTELMTGLAMGMIVKILFFAISMAGSIVSLQVGLSSAVIFDPAQSSQAPMLSKFVGIAAALVCMGMQVHHLWLGAIIHSYQSFPIGGLPPMQDFAQLAIAAIGRSMTLGISLAAPLIVYGIVFNVALGLSARIAPAIQVFFIAQPLNLLLGVSLFAATVGTMLTVFATQMGDAMQGGW</sequence>
<gene>
    <name evidence="11" type="primary">fliR</name>
    <name evidence="11" type="ORF">MZO42_00040</name>
</gene>
<keyword evidence="6 10" id="KW-1133">Transmembrane helix</keyword>
<evidence type="ECO:0000256" key="2">
    <source>
        <dbReference type="ARBA" id="ARBA00009772"/>
    </source>
</evidence>
<comment type="subcellular location">
    <subcellularLocation>
        <location evidence="10">Cell membrane</location>
        <topology evidence="10">Multi-pass membrane protein</topology>
    </subcellularLocation>
    <subcellularLocation>
        <location evidence="10">Bacterial flagellum basal body</location>
    </subcellularLocation>
</comment>
<dbReference type="PRINTS" id="PR00953">
    <property type="entry name" value="TYPE3IMRPROT"/>
</dbReference>
<dbReference type="Pfam" id="PF01311">
    <property type="entry name" value="Bac_export_1"/>
    <property type="match status" value="1"/>
</dbReference>
<feature type="transmembrane region" description="Helical" evidence="10">
    <location>
        <begin position="39"/>
        <end position="57"/>
    </location>
</feature>
<dbReference type="PANTHER" id="PTHR30065:SF8">
    <property type="entry name" value="FLAGELLAR BIOSYNTHETIC PROTEIN FLIR"/>
    <property type="match status" value="1"/>
</dbReference>
<name>A0ABU3MZM9_9SPHN</name>
<evidence type="ECO:0000256" key="4">
    <source>
        <dbReference type="ARBA" id="ARBA00022475"/>
    </source>
</evidence>
<evidence type="ECO:0000256" key="3">
    <source>
        <dbReference type="ARBA" id="ARBA00021717"/>
    </source>
</evidence>
<dbReference type="NCBIfam" id="TIGR01400">
    <property type="entry name" value="fliR"/>
    <property type="match status" value="1"/>
</dbReference>
<comment type="function">
    <text evidence="1 10">Role in flagellar biosynthesis.</text>
</comment>
<feature type="transmembrane region" description="Helical" evidence="10">
    <location>
        <begin position="12"/>
        <end position="32"/>
    </location>
</feature>
<evidence type="ECO:0000313" key="11">
    <source>
        <dbReference type="EMBL" id="MDT8757074.1"/>
    </source>
</evidence>
<dbReference type="InterPro" id="IPR002010">
    <property type="entry name" value="T3SS_IM_R"/>
</dbReference>
<keyword evidence="5 10" id="KW-0812">Transmembrane</keyword>
<dbReference type="EMBL" id="JALMLT010000001">
    <property type="protein sequence ID" value="MDT8757074.1"/>
    <property type="molecule type" value="Genomic_DNA"/>
</dbReference>
<keyword evidence="4 10" id="KW-1003">Cell membrane</keyword>
<feature type="transmembrane region" description="Helical" evidence="10">
    <location>
        <begin position="129"/>
        <end position="148"/>
    </location>
</feature>
<comment type="caution">
    <text evidence="11">The sequence shown here is derived from an EMBL/GenBank/DDBJ whole genome shotgun (WGS) entry which is preliminary data.</text>
</comment>
<keyword evidence="11" id="KW-0966">Cell projection</keyword>
<reference evidence="11" key="1">
    <citation type="submission" date="2022-04" db="EMBL/GenBank/DDBJ databases">
        <title>Tomato heritable bacteria conferring resistance against bacterial wilt.</title>
        <authorList>
            <person name="Yin J."/>
        </authorList>
    </citation>
    <scope>NUCLEOTIDE SEQUENCE</scope>
    <source>
        <strain evidence="11">Cra20</strain>
    </source>
</reference>
<accession>A0ABU3MZM9</accession>
<feature type="transmembrane region" description="Helical" evidence="10">
    <location>
        <begin position="63"/>
        <end position="84"/>
    </location>
</feature>
<keyword evidence="11" id="KW-0282">Flagellum</keyword>
<feature type="transmembrane region" description="Helical" evidence="10">
    <location>
        <begin position="221"/>
        <end position="243"/>
    </location>
</feature>
<evidence type="ECO:0000256" key="7">
    <source>
        <dbReference type="ARBA" id="ARBA00023136"/>
    </source>
</evidence>
<dbReference type="InterPro" id="IPR006303">
    <property type="entry name" value="FliR"/>
</dbReference>